<reference evidence="5" key="1">
    <citation type="journal article" date="2019" name="Int. J. Syst. Evol. Microbiol.">
        <title>The Global Catalogue of Microorganisms (GCM) 10K type strain sequencing project: providing services to taxonomists for standard genome sequencing and annotation.</title>
        <authorList>
            <consortium name="The Broad Institute Genomics Platform"/>
            <consortium name="The Broad Institute Genome Sequencing Center for Infectious Disease"/>
            <person name="Wu L."/>
            <person name="Ma J."/>
        </authorList>
    </citation>
    <scope>NUCLEOTIDE SEQUENCE [LARGE SCALE GENOMIC DNA]</scope>
    <source>
        <strain evidence="5">JCM 17551</strain>
    </source>
</reference>
<dbReference type="PANTHER" id="PTHR35936:SF25">
    <property type="entry name" value="ABC TRANSPORTER SUBSTRATE-BINDING PROTEIN"/>
    <property type="match status" value="1"/>
</dbReference>
<protein>
    <submittedName>
        <fullName evidence="4">Transporter substrate-binding domain-containing protein</fullName>
    </submittedName>
</protein>
<dbReference type="Pfam" id="PF00497">
    <property type="entry name" value="SBP_bac_3"/>
    <property type="match status" value="1"/>
</dbReference>
<dbReference type="Gene3D" id="3.40.190.10">
    <property type="entry name" value="Periplasmic binding protein-like II"/>
    <property type="match status" value="2"/>
</dbReference>
<keyword evidence="2" id="KW-0732">Signal</keyword>
<gene>
    <name evidence="4" type="ORF">GCM10022277_35370</name>
</gene>
<evidence type="ECO:0000313" key="5">
    <source>
        <dbReference type="Proteomes" id="UP001501565"/>
    </source>
</evidence>
<feature type="domain" description="Solute-binding protein family 3/N-terminal" evidence="3">
    <location>
        <begin position="2"/>
        <end position="209"/>
    </location>
</feature>
<evidence type="ECO:0000256" key="1">
    <source>
        <dbReference type="ARBA" id="ARBA00010333"/>
    </source>
</evidence>
<dbReference type="InterPro" id="IPR001638">
    <property type="entry name" value="Solute-binding_3/MltF_N"/>
</dbReference>
<dbReference type="EMBL" id="BAABBN010000012">
    <property type="protein sequence ID" value="GAA3935803.1"/>
    <property type="molecule type" value="Genomic_DNA"/>
</dbReference>
<comment type="similarity">
    <text evidence="1">Belongs to the bacterial solute-binding protein 3 family.</text>
</comment>
<evidence type="ECO:0000256" key="2">
    <source>
        <dbReference type="ARBA" id="ARBA00022729"/>
    </source>
</evidence>
<comment type="caution">
    <text evidence="4">The sequence shown here is derived from an EMBL/GenBank/DDBJ whole genome shotgun (WGS) entry which is preliminary data.</text>
</comment>
<keyword evidence="5" id="KW-1185">Reference proteome</keyword>
<dbReference type="PANTHER" id="PTHR35936">
    <property type="entry name" value="MEMBRANE-BOUND LYTIC MUREIN TRANSGLYCOSYLASE F"/>
    <property type="match status" value="1"/>
</dbReference>
<organism evidence="4 5">
    <name type="scientific">Litoribacillus peritrichatus</name>
    <dbReference type="NCBI Taxonomy" id="718191"/>
    <lineage>
        <taxon>Bacteria</taxon>
        <taxon>Pseudomonadati</taxon>
        <taxon>Pseudomonadota</taxon>
        <taxon>Gammaproteobacteria</taxon>
        <taxon>Oceanospirillales</taxon>
        <taxon>Oceanospirillaceae</taxon>
        <taxon>Litoribacillus</taxon>
    </lineage>
</organism>
<proteinExistence type="inferred from homology"/>
<accession>A0ABP7N390</accession>
<dbReference type="Proteomes" id="UP001501565">
    <property type="component" value="Unassembled WGS sequence"/>
</dbReference>
<evidence type="ECO:0000259" key="3">
    <source>
        <dbReference type="Pfam" id="PF00497"/>
    </source>
</evidence>
<dbReference type="SUPFAM" id="SSF53850">
    <property type="entry name" value="Periplasmic binding protein-like II"/>
    <property type="match status" value="1"/>
</dbReference>
<evidence type="ECO:0000313" key="4">
    <source>
        <dbReference type="EMBL" id="GAA3935803.1"/>
    </source>
</evidence>
<sequence length="210" mass="24440">MEDSEGNLKGISVDILNELMIKTGHEAIITLQPISRLNQLFDEHKIDLNFADSPKWNPQQPEDIAFTDPYTIVYEYIYFLKPNFIEVTKPSDLSGKFIGITRGYYYGSYQSLFKNKIIDRHEAYSNKNLLTLLVKKRVDAAFFDDLLFNFLIKAEHMDRVKFKRGAKLSEAPLSIKLNKNKFYLLEELNTAIADMKEEGRIQRIINSYVK</sequence>
<name>A0ABP7N390_9GAMM</name>